<protein>
    <recommendedName>
        <fullName evidence="3">HNH endonuclease</fullName>
    </recommendedName>
</protein>
<dbReference type="KEGG" id="arue:QQX03_05030"/>
<dbReference type="EMBL" id="CP127221">
    <property type="protein sequence ID" value="WIW96659.1"/>
    <property type="molecule type" value="Genomic_DNA"/>
</dbReference>
<accession>A0A9Y2BA78</accession>
<reference evidence="1 2" key="1">
    <citation type="submission" date="2023-06" db="EMBL/GenBank/DDBJ databases">
        <title>Altererythrobacter rubellus NBRC 112769 genome.</title>
        <authorList>
            <person name="Zhang K."/>
        </authorList>
    </citation>
    <scope>NUCLEOTIDE SEQUENCE [LARGE SCALE GENOMIC DNA]</scope>
    <source>
        <strain evidence="1 2">NBRC 112769</strain>
    </source>
</reference>
<proteinExistence type="predicted"/>
<keyword evidence="2" id="KW-1185">Reference proteome</keyword>
<evidence type="ECO:0000313" key="2">
    <source>
        <dbReference type="Proteomes" id="UP001231445"/>
    </source>
</evidence>
<dbReference type="Proteomes" id="UP001231445">
    <property type="component" value="Chromosome"/>
</dbReference>
<dbReference type="AlphaFoldDB" id="A0A9Y2BA78"/>
<organism evidence="1 2">
    <name type="scientific">Altererythrobacter rubellus</name>
    <dbReference type="NCBI Taxonomy" id="2173831"/>
    <lineage>
        <taxon>Bacteria</taxon>
        <taxon>Pseudomonadati</taxon>
        <taxon>Pseudomonadota</taxon>
        <taxon>Alphaproteobacteria</taxon>
        <taxon>Sphingomonadales</taxon>
        <taxon>Erythrobacteraceae</taxon>
        <taxon>Altererythrobacter</taxon>
    </lineage>
</organism>
<sequence>MQWHHTVPKAKKGRETVAIHPICHKAIHANFTNAELARMGADQGAIRAHPEIAKFVNWVSSKSPDFHAPTRK</sequence>
<name>A0A9Y2BA78_9SPHN</name>
<evidence type="ECO:0000313" key="1">
    <source>
        <dbReference type="EMBL" id="WIW96659.1"/>
    </source>
</evidence>
<evidence type="ECO:0008006" key="3">
    <source>
        <dbReference type="Google" id="ProtNLM"/>
    </source>
</evidence>
<gene>
    <name evidence="1" type="ORF">QQX03_05030</name>
</gene>